<protein>
    <submittedName>
        <fullName evidence="6">NADPH-dependent FMN reductase</fullName>
    </submittedName>
</protein>
<dbReference type="InterPro" id="IPR029039">
    <property type="entry name" value="Flavoprotein-like_sf"/>
</dbReference>
<proteinExistence type="inferred from homology"/>
<dbReference type="PANTHER" id="PTHR43408:SF2">
    <property type="entry name" value="FMN REDUCTASE (NADPH)"/>
    <property type="match status" value="1"/>
</dbReference>
<feature type="domain" description="NADPH-dependent FMN reductase-like" evidence="5">
    <location>
        <begin position="3"/>
        <end position="147"/>
    </location>
</feature>
<keyword evidence="4" id="KW-0560">Oxidoreductase</keyword>
<keyword evidence="2" id="KW-0285">Flavoprotein</keyword>
<dbReference type="SUPFAM" id="SSF52218">
    <property type="entry name" value="Flavoproteins"/>
    <property type="match status" value="1"/>
</dbReference>
<evidence type="ECO:0000256" key="3">
    <source>
        <dbReference type="ARBA" id="ARBA00022643"/>
    </source>
</evidence>
<evidence type="ECO:0000313" key="6">
    <source>
        <dbReference type="EMBL" id="AJE45844.1"/>
    </source>
</evidence>
<evidence type="ECO:0000256" key="4">
    <source>
        <dbReference type="ARBA" id="ARBA00023002"/>
    </source>
</evidence>
<dbReference type="AlphaFoldDB" id="A0A0B5DS27"/>
<dbReference type="Pfam" id="PF03358">
    <property type="entry name" value="FMN_red"/>
    <property type="match status" value="1"/>
</dbReference>
<evidence type="ECO:0000259" key="5">
    <source>
        <dbReference type="Pfam" id="PF03358"/>
    </source>
</evidence>
<reference evidence="6 7" key="1">
    <citation type="journal article" date="2014" name="Int. J. Syst. Evol. Microbiol.">
        <title>Celeribacter indicus sp. nov., a polycyclic aromatic hydrocarbon-degrading bacterium from deep-sea sediment and reclassification of Huaishuia halophila as Celeribacter halophilus comb. nov.</title>
        <authorList>
            <person name="Lai Q."/>
            <person name="Cao J."/>
            <person name="Yuan J."/>
            <person name="Li F."/>
            <person name="Shao Z."/>
        </authorList>
    </citation>
    <scope>NUCLEOTIDE SEQUENCE [LARGE SCALE GENOMIC DNA]</scope>
    <source>
        <strain evidence="6">P73</strain>
    </source>
</reference>
<dbReference type="STRING" id="1208324.P73_1129"/>
<dbReference type="NCBIfam" id="TIGR03566">
    <property type="entry name" value="FMN_reduc_MsuE"/>
    <property type="match status" value="1"/>
</dbReference>
<keyword evidence="7" id="KW-1185">Reference proteome</keyword>
<name>A0A0B5DS27_9RHOB</name>
<dbReference type="Gene3D" id="3.40.50.360">
    <property type="match status" value="1"/>
</dbReference>
<evidence type="ECO:0000256" key="2">
    <source>
        <dbReference type="ARBA" id="ARBA00022630"/>
    </source>
</evidence>
<dbReference type="Proteomes" id="UP000031521">
    <property type="component" value="Chromosome"/>
</dbReference>
<comment type="similarity">
    <text evidence="1">Belongs to the SsuE family.</text>
</comment>
<gene>
    <name evidence="6" type="ORF">P73_1129</name>
</gene>
<dbReference type="HOGENOM" id="CLU_055322_3_3_5"/>
<evidence type="ECO:0000313" key="7">
    <source>
        <dbReference type="Proteomes" id="UP000031521"/>
    </source>
</evidence>
<dbReference type="OrthoDB" id="1643408at2"/>
<dbReference type="PANTHER" id="PTHR43408">
    <property type="entry name" value="FMN REDUCTASE (NADPH)"/>
    <property type="match status" value="1"/>
</dbReference>
<dbReference type="InterPro" id="IPR005025">
    <property type="entry name" value="FMN_Rdtase-like_dom"/>
</dbReference>
<dbReference type="RefSeq" id="WP_043868838.1">
    <property type="nucleotide sequence ID" value="NZ_CP004393.1"/>
</dbReference>
<sequence>MTDIIGFAGSLSAPSRTRALVDRAVRQSAALSGRTSHVFDLGDLDASFGTAQRYADLGPKARDAVDRLIAADALVVGSPVYKGSYSGLFKHLFDLLDPDALKGKPVLLTATGGGHRHALVIEHQLRPLFGFFEAATLATGVYAASEDFDEGQPTSPALLARLQDAASQLALAIGTRGPARSRDLAYSLA</sequence>
<organism evidence="6 7">
    <name type="scientific">Celeribacter indicus</name>
    <dbReference type="NCBI Taxonomy" id="1208324"/>
    <lineage>
        <taxon>Bacteria</taxon>
        <taxon>Pseudomonadati</taxon>
        <taxon>Pseudomonadota</taxon>
        <taxon>Alphaproteobacteria</taxon>
        <taxon>Rhodobacterales</taxon>
        <taxon>Roseobacteraceae</taxon>
        <taxon>Celeribacter</taxon>
    </lineage>
</organism>
<dbReference type="EMBL" id="CP004393">
    <property type="protein sequence ID" value="AJE45844.1"/>
    <property type="molecule type" value="Genomic_DNA"/>
</dbReference>
<dbReference type="GO" id="GO:0016491">
    <property type="term" value="F:oxidoreductase activity"/>
    <property type="evidence" value="ECO:0007669"/>
    <property type="project" value="UniProtKB-KW"/>
</dbReference>
<dbReference type="KEGG" id="cid:P73_1129"/>
<keyword evidence="3" id="KW-0288">FMN</keyword>
<accession>A0A0B5DS27</accession>
<dbReference type="InterPro" id="IPR019912">
    <property type="entry name" value="FMN_Rdtase_MsuE-like"/>
</dbReference>
<evidence type="ECO:0000256" key="1">
    <source>
        <dbReference type="ARBA" id="ARBA00005990"/>
    </source>
</evidence>
<dbReference type="InterPro" id="IPR051814">
    <property type="entry name" value="NAD(P)H-dep_FMN_reductase"/>
</dbReference>